<dbReference type="PANTHER" id="PTHR46224:SF6">
    <property type="entry name" value="ANKYRIN REPEAT FAMILY PROTEIN"/>
    <property type="match status" value="1"/>
</dbReference>
<gene>
    <name evidence="4" type="ORF">ZOSMA_5G02840</name>
</gene>
<reference evidence="5" key="1">
    <citation type="journal article" date="2016" name="Nature">
        <title>The genome of the seagrass Zostera marina reveals angiosperm adaptation to the sea.</title>
        <authorList>
            <person name="Olsen J.L."/>
            <person name="Rouze P."/>
            <person name="Verhelst B."/>
            <person name="Lin Y.-C."/>
            <person name="Bayer T."/>
            <person name="Collen J."/>
            <person name="Dattolo E."/>
            <person name="De Paoli E."/>
            <person name="Dittami S."/>
            <person name="Maumus F."/>
            <person name="Michel G."/>
            <person name="Kersting A."/>
            <person name="Lauritano C."/>
            <person name="Lohaus R."/>
            <person name="Toepel M."/>
            <person name="Tonon T."/>
            <person name="Vanneste K."/>
            <person name="Amirebrahimi M."/>
            <person name="Brakel J."/>
            <person name="Bostroem C."/>
            <person name="Chovatia M."/>
            <person name="Grimwood J."/>
            <person name="Jenkins J.W."/>
            <person name="Jueterbock A."/>
            <person name="Mraz A."/>
            <person name="Stam W.T."/>
            <person name="Tice H."/>
            <person name="Bornberg-Bauer E."/>
            <person name="Green P.J."/>
            <person name="Pearson G.A."/>
            <person name="Procaccini G."/>
            <person name="Duarte C.M."/>
            <person name="Schmutz J."/>
            <person name="Reusch T.B.H."/>
            <person name="Van de Peer Y."/>
        </authorList>
    </citation>
    <scope>NUCLEOTIDE SEQUENCE [LARGE SCALE GENOMIC DNA]</scope>
    <source>
        <strain evidence="5">cv. Finnish</strain>
    </source>
</reference>
<proteinExistence type="predicted"/>
<feature type="repeat" description="TPR" evidence="2">
    <location>
        <begin position="332"/>
        <end position="365"/>
    </location>
</feature>
<dbReference type="SMART" id="SM00248">
    <property type="entry name" value="ANK"/>
    <property type="match status" value="7"/>
</dbReference>
<dbReference type="OMA" id="AACYFNQ"/>
<dbReference type="PROSITE" id="PS50005">
    <property type="entry name" value="TPR"/>
    <property type="match status" value="2"/>
</dbReference>
<evidence type="ECO:0000313" key="4">
    <source>
        <dbReference type="EMBL" id="KMZ60416.1"/>
    </source>
</evidence>
<dbReference type="InterPro" id="IPR011990">
    <property type="entry name" value="TPR-like_helical_dom_sf"/>
</dbReference>
<dbReference type="Gene3D" id="1.25.40.20">
    <property type="entry name" value="Ankyrin repeat-containing domain"/>
    <property type="match status" value="2"/>
</dbReference>
<dbReference type="Pfam" id="PF12796">
    <property type="entry name" value="Ank_2"/>
    <property type="match status" value="2"/>
</dbReference>
<feature type="repeat" description="ANK" evidence="1">
    <location>
        <begin position="187"/>
        <end position="219"/>
    </location>
</feature>
<feature type="domain" description="Serine/threonine-protein kinase BSK1-like TPR repeats" evidence="3">
    <location>
        <begin position="330"/>
        <end position="404"/>
    </location>
</feature>
<dbReference type="InterPro" id="IPR002110">
    <property type="entry name" value="Ankyrin_rpt"/>
</dbReference>
<comment type="caution">
    <text evidence="4">The sequence shown here is derived from an EMBL/GenBank/DDBJ whole genome shotgun (WGS) entry which is preliminary data.</text>
</comment>
<organism evidence="4 5">
    <name type="scientific">Zostera marina</name>
    <name type="common">Eelgrass</name>
    <dbReference type="NCBI Taxonomy" id="29655"/>
    <lineage>
        <taxon>Eukaryota</taxon>
        <taxon>Viridiplantae</taxon>
        <taxon>Streptophyta</taxon>
        <taxon>Embryophyta</taxon>
        <taxon>Tracheophyta</taxon>
        <taxon>Spermatophyta</taxon>
        <taxon>Magnoliopsida</taxon>
        <taxon>Liliopsida</taxon>
        <taxon>Zosteraceae</taxon>
        <taxon>Zostera</taxon>
    </lineage>
</organism>
<accession>A0A0K9NUE6</accession>
<dbReference type="InterPro" id="IPR058209">
    <property type="entry name" value="TPR_BSK1_C"/>
</dbReference>
<dbReference type="SMART" id="SM00028">
    <property type="entry name" value="TPR"/>
    <property type="match status" value="3"/>
</dbReference>
<dbReference type="Gene3D" id="1.25.40.10">
    <property type="entry name" value="Tetratricopeptide repeat domain"/>
    <property type="match status" value="1"/>
</dbReference>
<dbReference type="PROSITE" id="PS50088">
    <property type="entry name" value="ANK_REPEAT"/>
    <property type="match status" value="5"/>
</dbReference>
<keyword evidence="2" id="KW-0802">TPR repeat</keyword>
<feature type="repeat" description="ANK" evidence="1">
    <location>
        <begin position="154"/>
        <end position="186"/>
    </location>
</feature>
<evidence type="ECO:0000259" key="3">
    <source>
        <dbReference type="Pfam" id="PF25575"/>
    </source>
</evidence>
<dbReference type="AlphaFoldDB" id="A0A0K9NUE6"/>
<dbReference type="InterPro" id="IPR036770">
    <property type="entry name" value="Ankyrin_rpt-contain_sf"/>
</dbReference>
<dbReference type="Proteomes" id="UP000036987">
    <property type="component" value="Unassembled WGS sequence"/>
</dbReference>
<feature type="repeat" description="ANK" evidence="1">
    <location>
        <begin position="89"/>
        <end position="121"/>
    </location>
</feature>
<dbReference type="EMBL" id="LFYR01001623">
    <property type="protein sequence ID" value="KMZ60416.1"/>
    <property type="molecule type" value="Genomic_DNA"/>
</dbReference>
<keyword evidence="1" id="KW-0040">ANK repeat</keyword>
<evidence type="ECO:0000256" key="2">
    <source>
        <dbReference type="PROSITE-ProRule" id="PRU00339"/>
    </source>
</evidence>
<feature type="repeat" description="ANK" evidence="1">
    <location>
        <begin position="122"/>
        <end position="154"/>
    </location>
</feature>
<name>A0A0K9NUE6_ZOSMR</name>
<dbReference type="PRINTS" id="PR01415">
    <property type="entry name" value="ANKYRIN"/>
</dbReference>
<dbReference type="Pfam" id="PF25575">
    <property type="entry name" value="TPR_BSK1_C"/>
    <property type="match status" value="1"/>
</dbReference>
<dbReference type="Pfam" id="PF00023">
    <property type="entry name" value="Ank"/>
    <property type="match status" value="1"/>
</dbReference>
<dbReference type="PANTHER" id="PTHR46224">
    <property type="entry name" value="ANKYRIN REPEAT FAMILY PROTEIN"/>
    <property type="match status" value="1"/>
</dbReference>
<dbReference type="STRING" id="29655.A0A0K9NUE6"/>
<dbReference type="SUPFAM" id="SSF48452">
    <property type="entry name" value="TPR-like"/>
    <property type="match status" value="1"/>
</dbReference>
<sequence length="461" mass="50246">MASDPSSALAVREKVMAFLNAARTGNISQLKKFGLLLDEEKNGLEKTASDVKDANKRNALHFAAREGKVEMCRYLLEELKFDVEVRDEDGETPLIHAARQGHVETVKYLLQQGANHFAASKMGICALHHACGIGNVELMKLLVFKDSDMDLPSDAGTPLIWAAGHGKEAAVKFLLERNANPNCATDDGITPLLSAVAVGSLLCLELLIKAGATTNISAGGASALHIAADNGDIKIIKCLLKGGADPNIADEDGLKPIQVAALKNNQVVVKILLPLTSPIQDISDWTIDGLIEYTKKEEMRKKDDSKETELLSMLSLQKPEIVEVTPEAKARSLEAKLRGQDAFKRNDFASAVNAYTQAIDLDPNDAIFLSNRSLCWLKMGQPEQALTDAQACQALRPNWAKACYREGAALRVLQRFDEAANAFYEGVKLDPDNKEMVDSFREAVEAGREFHGTTEKLKPQP</sequence>
<feature type="repeat" description="TPR" evidence="2">
    <location>
        <begin position="400"/>
        <end position="433"/>
    </location>
</feature>
<evidence type="ECO:0000313" key="5">
    <source>
        <dbReference type="Proteomes" id="UP000036987"/>
    </source>
</evidence>
<dbReference type="OrthoDB" id="20872at2759"/>
<dbReference type="PROSITE" id="PS50297">
    <property type="entry name" value="ANK_REP_REGION"/>
    <property type="match status" value="4"/>
</dbReference>
<protein>
    <recommendedName>
        <fullName evidence="3">Serine/threonine-protein kinase BSK1-like TPR repeats domain-containing protein</fullName>
    </recommendedName>
</protein>
<keyword evidence="5" id="KW-1185">Reference proteome</keyword>
<feature type="repeat" description="ANK" evidence="1">
    <location>
        <begin position="219"/>
        <end position="251"/>
    </location>
</feature>
<dbReference type="SUPFAM" id="SSF48403">
    <property type="entry name" value="Ankyrin repeat"/>
    <property type="match status" value="1"/>
</dbReference>
<dbReference type="InterPro" id="IPR051616">
    <property type="entry name" value="Cul2-RING_E3_ligase_SR"/>
</dbReference>
<dbReference type="InterPro" id="IPR019734">
    <property type="entry name" value="TPR_rpt"/>
</dbReference>
<evidence type="ECO:0000256" key="1">
    <source>
        <dbReference type="PROSITE-ProRule" id="PRU00023"/>
    </source>
</evidence>